<keyword evidence="2 7" id="KW-0813">Transport</keyword>
<dbReference type="InterPro" id="IPR035906">
    <property type="entry name" value="MetI-like_sf"/>
</dbReference>
<dbReference type="InterPro" id="IPR045621">
    <property type="entry name" value="BPD_transp_1_N"/>
</dbReference>
<evidence type="ECO:0000256" key="1">
    <source>
        <dbReference type="ARBA" id="ARBA00004651"/>
    </source>
</evidence>
<keyword evidence="10" id="KW-1185">Reference proteome</keyword>
<dbReference type="HOGENOM" id="CLU_036879_1_2_0"/>
<dbReference type="KEGG" id="ttr:Tter_0700"/>
<dbReference type="EMBL" id="CP001825">
    <property type="protein sequence ID" value="ACZ41617.1"/>
    <property type="molecule type" value="Genomic_DNA"/>
</dbReference>
<dbReference type="CDD" id="cd06261">
    <property type="entry name" value="TM_PBP2"/>
    <property type="match status" value="1"/>
</dbReference>
<dbReference type="PROSITE" id="PS50928">
    <property type="entry name" value="ABC_TM1"/>
    <property type="match status" value="1"/>
</dbReference>
<dbReference type="RefSeq" id="WP_012874652.1">
    <property type="nucleotide sequence ID" value="NC_013525.1"/>
</dbReference>
<evidence type="ECO:0000313" key="9">
    <source>
        <dbReference type="EMBL" id="ACZ41617.1"/>
    </source>
</evidence>
<feature type="transmembrane region" description="Helical" evidence="7">
    <location>
        <begin position="284"/>
        <end position="304"/>
    </location>
</feature>
<evidence type="ECO:0000256" key="3">
    <source>
        <dbReference type="ARBA" id="ARBA00022475"/>
    </source>
</evidence>
<accession>D1CFB1</accession>
<evidence type="ECO:0000256" key="4">
    <source>
        <dbReference type="ARBA" id="ARBA00022692"/>
    </source>
</evidence>
<dbReference type="PANTHER" id="PTHR43163">
    <property type="entry name" value="DIPEPTIDE TRANSPORT SYSTEM PERMEASE PROTEIN DPPB-RELATED"/>
    <property type="match status" value="1"/>
</dbReference>
<dbReference type="InterPro" id="IPR000515">
    <property type="entry name" value="MetI-like"/>
</dbReference>
<dbReference type="SUPFAM" id="SSF161098">
    <property type="entry name" value="MetI-like"/>
    <property type="match status" value="1"/>
</dbReference>
<evidence type="ECO:0000256" key="7">
    <source>
        <dbReference type="RuleBase" id="RU363032"/>
    </source>
</evidence>
<evidence type="ECO:0000256" key="2">
    <source>
        <dbReference type="ARBA" id="ARBA00022448"/>
    </source>
</evidence>
<evidence type="ECO:0000313" key="10">
    <source>
        <dbReference type="Proteomes" id="UP000000323"/>
    </source>
</evidence>
<dbReference type="GO" id="GO:0055085">
    <property type="term" value="P:transmembrane transport"/>
    <property type="evidence" value="ECO:0007669"/>
    <property type="project" value="InterPro"/>
</dbReference>
<feature type="transmembrane region" description="Helical" evidence="7">
    <location>
        <begin position="232"/>
        <end position="254"/>
    </location>
</feature>
<evidence type="ECO:0000259" key="8">
    <source>
        <dbReference type="PROSITE" id="PS50928"/>
    </source>
</evidence>
<dbReference type="STRING" id="525904.Tter_0700"/>
<keyword evidence="3" id="KW-1003">Cell membrane</keyword>
<gene>
    <name evidence="9" type="ordered locus">Tter_0700</name>
</gene>
<proteinExistence type="inferred from homology"/>
<keyword evidence="5 7" id="KW-1133">Transmembrane helix</keyword>
<evidence type="ECO:0000256" key="6">
    <source>
        <dbReference type="ARBA" id="ARBA00023136"/>
    </source>
</evidence>
<feature type="transmembrane region" description="Helical" evidence="7">
    <location>
        <begin position="98"/>
        <end position="121"/>
    </location>
</feature>
<name>D1CFB1_THET1</name>
<dbReference type="Pfam" id="PF00528">
    <property type="entry name" value="BPD_transp_1"/>
    <property type="match status" value="1"/>
</dbReference>
<dbReference type="Pfam" id="PF19300">
    <property type="entry name" value="BPD_transp_1_N"/>
    <property type="match status" value="1"/>
</dbReference>
<keyword evidence="6 7" id="KW-0472">Membrane</keyword>
<organism evidence="9 10">
    <name type="scientific">Thermobaculum terrenum (strain ATCC BAA-798 / CCMEE 7001 / YNP1)</name>
    <dbReference type="NCBI Taxonomy" id="525904"/>
    <lineage>
        <taxon>Bacteria</taxon>
        <taxon>Bacillati</taxon>
        <taxon>Chloroflexota</taxon>
        <taxon>Chloroflexia</taxon>
        <taxon>Candidatus Thermobaculales</taxon>
        <taxon>Candidatus Thermobaculaceae</taxon>
        <taxon>Thermobaculum</taxon>
    </lineage>
</organism>
<evidence type="ECO:0000256" key="5">
    <source>
        <dbReference type="ARBA" id="ARBA00022989"/>
    </source>
</evidence>
<comment type="similarity">
    <text evidence="7">Belongs to the binding-protein-dependent transport system permease family.</text>
</comment>
<feature type="domain" description="ABC transmembrane type-1" evidence="8">
    <location>
        <begin position="96"/>
        <end position="297"/>
    </location>
</feature>
<dbReference type="OrthoDB" id="9772184at2"/>
<comment type="subcellular location">
    <subcellularLocation>
        <location evidence="1 7">Cell membrane</location>
        <topology evidence="1 7">Multi-pass membrane protein</topology>
    </subcellularLocation>
</comment>
<dbReference type="GO" id="GO:0005886">
    <property type="term" value="C:plasma membrane"/>
    <property type="evidence" value="ECO:0007669"/>
    <property type="project" value="UniProtKB-SubCell"/>
</dbReference>
<dbReference type="eggNOG" id="COG0601">
    <property type="taxonomic scope" value="Bacteria"/>
</dbReference>
<dbReference type="Proteomes" id="UP000000323">
    <property type="component" value="Chromosome 1"/>
</dbReference>
<dbReference type="PANTHER" id="PTHR43163:SF7">
    <property type="entry name" value="DIPEPTIDE-TRANSPORT INTEGRAL MEMBRANE PROTEIN ABC TRANSPORTER DPPB-RELATED"/>
    <property type="match status" value="1"/>
</dbReference>
<dbReference type="AlphaFoldDB" id="D1CFB1"/>
<dbReference type="Gene3D" id="1.10.3720.10">
    <property type="entry name" value="MetI-like"/>
    <property type="match status" value="1"/>
</dbReference>
<protein>
    <submittedName>
        <fullName evidence="9">Binding-protein-dependent transport systems inner membrane component</fullName>
    </submittedName>
</protein>
<sequence>MGSFIARRLLSALFVLFSLTFITFMVGHLAPGDPILILMGPHQDPTTYARLRHEYGLDKPLWAQYLSYIWGLLHGDLGLSYRYEGRSVWDLIKSGVPVSFRVGGLGLVLGLMIGIPLGVIAAIKHNSVVDRSIVFLTLAFYAVPSFVLIPIAWEIIRFMNSAGLPTLPVAGWGTWQHYVLPVVILAAANIGYITRLTRNSMLEVLTQDYVRTARSKGLPRRLVIWRHAFRNAMLPLVTVIGPSVAFLITGAFVVENLLNVPGIAFLTVQSIQQRDYAVIQGTTILLGVAVVIMNLLTDMAYMILDPRIRVS</sequence>
<feature type="transmembrane region" description="Helical" evidence="7">
    <location>
        <begin position="175"/>
        <end position="193"/>
    </location>
</feature>
<keyword evidence="4 7" id="KW-0812">Transmembrane</keyword>
<reference evidence="10" key="1">
    <citation type="journal article" date="2010" name="Stand. Genomic Sci.">
        <title>Complete genome sequence of 'Thermobaculum terrenum' type strain (YNP1).</title>
        <authorList>
            <person name="Kiss H."/>
            <person name="Cleland D."/>
            <person name="Lapidus A."/>
            <person name="Lucas S."/>
            <person name="Glavina Del Rio T."/>
            <person name="Nolan M."/>
            <person name="Tice H."/>
            <person name="Han C."/>
            <person name="Goodwin L."/>
            <person name="Pitluck S."/>
            <person name="Liolios K."/>
            <person name="Ivanova N."/>
            <person name="Mavromatis K."/>
            <person name="Ovchinnikova G."/>
            <person name="Pati A."/>
            <person name="Chen A."/>
            <person name="Palaniappan K."/>
            <person name="Land M."/>
            <person name="Hauser L."/>
            <person name="Chang Y."/>
            <person name="Jeffries C."/>
            <person name="Lu M."/>
            <person name="Brettin T."/>
            <person name="Detter J."/>
            <person name="Goker M."/>
            <person name="Tindall B."/>
            <person name="Beck B."/>
            <person name="McDermott T."/>
            <person name="Woyke T."/>
            <person name="Bristow J."/>
            <person name="Eisen J."/>
            <person name="Markowitz V."/>
            <person name="Hugenholtz P."/>
            <person name="Kyrpides N."/>
            <person name="Klenk H."/>
            <person name="Cheng J."/>
        </authorList>
    </citation>
    <scope>NUCLEOTIDE SEQUENCE [LARGE SCALE GENOMIC DNA]</scope>
    <source>
        <strain evidence="10">ATCC BAA-798 / YNP1</strain>
    </source>
</reference>
<feature type="transmembrane region" description="Helical" evidence="7">
    <location>
        <begin position="133"/>
        <end position="155"/>
    </location>
</feature>